<protein>
    <submittedName>
        <fullName evidence="2">GrBNV_gp34-like protein</fullName>
    </submittedName>
</protein>
<dbReference type="EMBL" id="EU747721">
    <property type="protein sequence ID" value="ACH96247.1"/>
    <property type="molecule type" value="Genomic_DNA"/>
</dbReference>
<evidence type="ECO:0000313" key="5">
    <source>
        <dbReference type="Proteomes" id="UP000011785"/>
    </source>
</evidence>
<accession>B7SVD8</accession>
<accession>A0A6B9QQJ9</accession>
<keyword evidence="5" id="KW-1185">Reference proteome</keyword>
<name>A0A6B9QQJ9_9VIRU</name>
<dbReference type="Proteomes" id="UP000011785">
    <property type="component" value="Segment"/>
</dbReference>
<dbReference type="EMBL" id="MZ727584">
    <property type="protein sequence ID" value="UBO76526.1"/>
    <property type="molecule type" value="Genomic_DNA"/>
</dbReference>
<evidence type="ECO:0000313" key="1">
    <source>
        <dbReference type="EMBL" id="ACH96247.1"/>
    </source>
</evidence>
<dbReference type="KEGG" id="vg:7047297"/>
<reference evidence="2" key="2">
    <citation type="journal article" date="2020" name="J. ISSAAS">
        <title>Complete genome sequence of Oryctes rhinoceros Nudivirus isolated from Coconut Rhinoceros Beetle in the Solomon Islands.</title>
        <authorList>
            <person name="Etebari K."/>
            <person name="Filipovic I."/>
            <person name="Rasic G."/>
            <person name="Devine G.J."/>
            <person name="Tsatsia H."/>
            <person name="Furlong M.J."/>
        </authorList>
    </citation>
    <scope>NUCLEOTIDE SEQUENCE</scope>
    <source>
        <strain evidence="2">Solomon Islands</strain>
    </source>
</reference>
<organism evidence="2">
    <name type="scientific">Oryctes rhinoceros nudivirus</name>
    <dbReference type="NCBI Taxonomy" id="92521"/>
    <lineage>
        <taxon>Viruses</taxon>
        <taxon>Viruses incertae sedis</taxon>
        <taxon>Naldaviricetes</taxon>
        <taxon>Lefavirales</taxon>
        <taxon>Nudiviridae</taxon>
        <taxon>Alphanudivirus</taxon>
        <taxon>Alphanudivirus oryrhinocerotis</taxon>
    </lineage>
</organism>
<dbReference type="OrthoDB" id="9259at10239"/>
<reference evidence="4" key="4">
    <citation type="submission" date="2021-08" db="EMBL/GenBank/DDBJ databases">
        <title>Whole genome sequence of Oryctes rhinoceros Nudivirus detected in Riau Province, Indonesia.</title>
        <authorList>
            <person name="Kurnia Y.W."/>
            <person name="Tanjung Z.A."/>
            <person name="Utomo C."/>
            <person name="Naim M."/>
            <person name="Situmorang E.C."/>
            <person name="Liwang T."/>
        </authorList>
    </citation>
    <scope>NUCLEOTIDE SEQUENCE</scope>
    <source>
        <strain evidence="4">LiboV</strain>
    </source>
</reference>
<proteinExistence type="predicted"/>
<reference evidence="3" key="3">
    <citation type="submission" date="2020-03" db="EMBL/GenBank/DDBJ databases">
        <title>Whole genome sequence of Oryctes rhinoceros Nudivirus isolated in Riau Province, Indonesia.</title>
        <authorList>
            <person name="Kurnia Y.W."/>
            <person name="Tanjung Z.A."/>
            <person name="Utomo C."/>
            <person name="Naim M."/>
            <person name="Situmorang E.C."/>
            <person name="Liwang T."/>
        </authorList>
    </citation>
    <scope>NUCLEOTIDE SEQUENCE</scope>
    <source>
        <strain evidence="3">LiboV</strain>
    </source>
</reference>
<sequence length="222" mass="26237">MRHNQKINNICSEITCGPNYNFMPIRSLEYLFMQLYTESHDTVWDRCPYSNLIFYYVHHLMEHFKNTSIPADFETIWPIFNALAYNTNLSDTIYYTKSIKHIPTLFFVCSDIDYISKSLCLRAINTGSVNDLWNSKEYNYQMAQYHAYVWFGKLLDYPVFDLSDFLKDGYSIDDIHTMIASKIDKRPENPSCMLPDREDSQLLNSLLLPLDDDVLVYEYSKK</sequence>
<evidence type="ECO:0000313" key="4">
    <source>
        <dbReference type="EMBL" id="UBO76526.1"/>
    </source>
</evidence>
<evidence type="ECO:0000313" key="2">
    <source>
        <dbReference type="EMBL" id="QHG11349.1"/>
    </source>
</evidence>
<dbReference type="EMBL" id="MN623374">
    <property type="protein sequence ID" value="QHG11349.1"/>
    <property type="molecule type" value="Genomic_DNA"/>
</dbReference>
<dbReference type="RefSeq" id="YP_002321428.1">
    <property type="nucleotide sequence ID" value="NC_011588.1"/>
</dbReference>
<gene>
    <name evidence="2" type="ORF">SI_OrNV_gp117</name>
</gene>
<evidence type="ECO:0000313" key="3">
    <source>
        <dbReference type="EMBL" id="QKE59579.1"/>
    </source>
</evidence>
<reference evidence="1 5" key="1">
    <citation type="journal article" date="2008" name="J. Virol. Methods">
        <title>Sequencing of the large dsDNA genome of Oryctes rhinoceros nudivirus using multiple displacement amplification of nanogram amounts of virus DNA.</title>
        <authorList>
            <person name="Wang Y."/>
            <person name="Kleespies R.G."/>
            <person name="Ramle M.B."/>
            <person name="Jehle J.A."/>
        </authorList>
    </citation>
    <scope>NUCLEOTIDE SEQUENCE [LARGE SCALE GENOMIC DNA]</scope>
    <source>
        <strain evidence="5">Isolate Oryctes rhinoceros/Malaysia/Ma07/2007</strain>
        <strain evidence="1">Ma07</strain>
    </source>
</reference>
<dbReference type="EMBL" id="MT150137">
    <property type="protein sequence ID" value="QKE59579.1"/>
    <property type="molecule type" value="Genomic_DNA"/>
</dbReference>